<dbReference type="EMBL" id="MU273535">
    <property type="protein sequence ID" value="KAI0032813.1"/>
    <property type="molecule type" value="Genomic_DNA"/>
</dbReference>
<organism evidence="1 2">
    <name type="scientific">Vararia minispora EC-137</name>
    <dbReference type="NCBI Taxonomy" id="1314806"/>
    <lineage>
        <taxon>Eukaryota</taxon>
        <taxon>Fungi</taxon>
        <taxon>Dikarya</taxon>
        <taxon>Basidiomycota</taxon>
        <taxon>Agaricomycotina</taxon>
        <taxon>Agaricomycetes</taxon>
        <taxon>Russulales</taxon>
        <taxon>Lachnocladiaceae</taxon>
        <taxon>Vararia</taxon>
    </lineage>
</organism>
<reference evidence="1" key="2">
    <citation type="journal article" date="2022" name="New Phytol.">
        <title>Evolutionary transition to the ectomycorrhizal habit in the genomes of a hyperdiverse lineage of mushroom-forming fungi.</title>
        <authorList>
            <person name="Looney B."/>
            <person name="Miyauchi S."/>
            <person name="Morin E."/>
            <person name="Drula E."/>
            <person name="Courty P.E."/>
            <person name="Kohler A."/>
            <person name="Kuo A."/>
            <person name="LaButti K."/>
            <person name="Pangilinan J."/>
            <person name="Lipzen A."/>
            <person name="Riley R."/>
            <person name="Andreopoulos W."/>
            <person name="He G."/>
            <person name="Johnson J."/>
            <person name="Nolan M."/>
            <person name="Tritt A."/>
            <person name="Barry K.W."/>
            <person name="Grigoriev I.V."/>
            <person name="Nagy L.G."/>
            <person name="Hibbett D."/>
            <person name="Henrissat B."/>
            <person name="Matheny P.B."/>
            <person name="Labbe J."/>
            <person name="Martin F.M."/>
        </authorList>
    </citation>
    <scope>NUCLEOTIDE SEQUENCE</scope>
    <source>
        <strain evidence="1">EC-137</strain>
    </source>
</reference>
<dbReference type="Proteomes" id="UP000814128">
    <property type="component" value="Unassembled WGS sequence"/>
</dbReference>
<evidence type="ECO:0000313" key="2">
    <source>
        <dbReference type="Proteomes" id="UP000814128"/>
    </source>
</evidence>
<protein>
    <submittedName>
        <fullName evidence="1">Metalloenzyme, LuxS/M16 peptidase-like protein</fullName>
    </submittedName>
</protein>
<reference evidence="1" key="1">
    <citation type="submission" date="2021-02" db="EMBL/GenBank/DDBJ databases">
        <authorList>
            <consortium name="DOE Joint Genome Institute"/>
            <person name="Ahrendt S."/>
            <person name="Looney B.P."/>
            <person name="Miyauchi S."/>
            <person name="Morin E."/>
            <person name="Drula E."/>
            <person name="Courty P.E."/>
            <person name="Chicoki N."/>
            <person name="Fauchery L."/>
            <person name="Kohler A."/>
            <person name="Kuo A."/>
            <person name="Labutti K."/>
            <person name="Pangilinan J."/>
            <person name="Lipzen A."/>
            <person name="Riley R."/>
            <person name="Andreopoulos W."/>
            <person name="He G."/>
            <person name="Johnson J."/>
            <person name="Barry K.W."/>
            <person name="Grigoriev I.V."/>
            <person name="Nagy L."/>
            <person name="Hibbett D."/>
            <person name="Henrissat B."/>
            <person name="Matheny P.B."/>
            <person name="Labbe J."/>
            <person name="Martin F."/>
        </authorList>
    </citation>
    <scope>NUCLEOTIDE SEQUENCE</scope>
    <source>
        <strain evidence="1">EC-137</strain>
    </source>
</reference>
<name>A0ACB8QM67_9AGAM</name>
<proteinExistence type="predicted"/>
<sequence length="1131" mass="127646">MALGAPEDRACWERVSSKSDGYSIYTKPIEKSDSDDREYRLIQLDNKLQVLLVSDPKADKAAASLDVGVGHLHDPDDMPGLAHFCEHLLFMGTEQYPKENEYSEYLNRNSGHSNAFTATTNTNYYFSVAPNALSGALSRFAGFFHSPLFAPSCTTRELNAVDSENKKNQQNDLWRTYQVNKHLSKPGHVWSKFGSGNKESLTRVGKELKEKSRLESHSLRASLLGGSLAPSPISSRAASPAPSISSVGSETDTDGGVVGRETRRRLVEWWSQEYCASRMRLAVIGKDSLDDLATLVTENFSRIANRGRDPLPIIPDNPFGPEEKGTIVSIQTVMAFHCMEISFPLAWQPPLWQFKPSNFLSDLIGNEGPGSLHSYLKGKGWITALVSGQQALARGFAMFRVTLYMTSDGFLHYREIMEAVFSFVSLLKSTPLPLWYQHEMSALSNIRFRFQEKRRPEDYAVWLSETLSSPYPRSLILKAPQVVWPWEADGRGPMEATHILNSLRVDESRTVLLAQKEEHVKVAGEQEWSTEPWYGTQYRVDRYDAAFLKVAESLNTTSVFKLPVPNEFIPQDLSVDRLSAAEPQPRPHLIRNTRLSALWYKKDDRFWNPKTHFILEIRSPEANASPMSSVLNKLFADLVTDSLTEYSYSADVAGLTYYFMPSTLGAFLVITGYNDKLHVLLRHVLDRIRNLQVLSDRLDVMKEQTKREWENFFLGQTYRISDYYTRYLLNERQWTIQEKLEALSSVTVQGVRGHAEKLLSRTRANVLVVGNTREEEAAAMVQIVEECLGAAPLSNPEPVDLSLSLPEGHLLIHKTGSNFVWSMKVPNPNEPNSALTYYLHYGSHTDRRNRVLNALLTQIISEPAFNILRTQEQLGYIVSASTWTAPGANESGLRIVVQSERSPVYLENRVEAFLDYMKTELGEMGEEIFTEQKNGLKMKWLEAPKNLPEETSRYWGHIDSGYLDFFQRSDDSTFLETVTKADIYAHFMSKVHPSSKTRAKVSVHCLSQKPRPGHISLAAAEAFVHEVKNVPVDVDALHWREELMADGEPTTSDFAKFWQKALAGTSPAIAGKLLVAMQTLVQKFPSEKDAEGSLNSDVVHIDNVLAFKESLNVSERPYPLVEWKDLPTAHL</sequence>
<accession>A0ACB8QM67</accession>
<comment type="caution">
    <text evidence="1">The sequence shown here is derived from an EMBL/GenBank/DDBJ whole genome shotgun (WGS) entry which is preliminary data.</text>
</comment>
<keyword evidence="2" id="KW-1185">Reference proteome</keyword>
<evidence type="ECO:0000313" key="1">
    <source>
        <dbReference type="EMBL" id="KAI0032813.1"/>
    </source>
</evidence>
<gene>
    <name evidence="1" type="ORF">K488DRAFT_49038</name>
</gene>